<evidence type="ECO:0000256" key="2">
    <source>
        <dbReference type="ARBA" id="ARBA00023125"/>
    </source>
</evidence>
<dbReference type="InterPro" id="IPR036388">
    <property type="entry name" value="WH-like_DNA-bd_sf"/>
</dbReference>
<comment type="caution">
    <text evidence="5">The sequence shown here is derived from an EMBL/GenBank/DDBJ whole genome shotgun (WGS) entry which is preliminary data.</text>
</comment>
<keyword evidence="1" id="KW-0805">Transcription regulation</keyword>
<proteinExistence type="predicted"/>
<dbReference type="RefSeq" id="WP_039343773.1">
    <property type="nucleotide sequence ID" value="NZ_PGEZ01000001.1"/>
</dbReference>
<keyword evidence="6" id="KW-1185">Reference proteome</keyword>
<dbReference type="PROSITE" id="PS00622">
    <property type="entry name" value="HTH_LUXR_1"/>
    <property type="match status" value="1"/>
</dbReference>
<dbReference type="PANTHER" id="PTHR44688:SF16">
    <property type="entry name" value="DNA-BINDING TRANSCRIPTIONAL ACTIVATOR DEVR_DOSR"/>
    <property type="match status" value="1"/>
</dbReference>
<evidence type="ECO:0000256" key="1">
    <source>
        <dbReference type="ARBA" id="ARBA00023015"/>
    </source>
</evidence>
<reference evidence="5 6" key="1">
    <citation type="submission" date="2017-11" db="EMBL/GenBank/DDBJ databases">
        <title>Genomic Encyclopedia of Archaeal and Bacterial Type Strains, Phase II (KMG-II): From Individual Species to Whole Genera.</title>
        <authorList>
            <person name="Goeker M."/>
        </authorList>
    </citation>
    <scope>NUCLEOTIDE SEQUENCE [LARGE SCALE GENOMIC DNA]</scope>
    <source>
        <strain evidence="5 6">DSM 27763</strain>
    </source>
</reference>
<evidence type="ECO:0000313" key="5">
    <source>
        <dbReference type="EMBL" id="PJJ56208.1"/>
    </source>
</evidence>
<dbReference type="GO" id="GO:0003677">
    <property type="term" value="F:DNA binding"/>
    <property type="evidence" value="ECO:0007669"/>
    <property type="project" value="UniProtKB-KW"/>
</dbReference>
<dbReference type="Gene3D" id="1.10.10.10">
    <property type="entry name" value="Winged helix-like DNA-binding domain superfamily/Winged helix DNA-binding domain"/>
    <property type="match status" value="1"/>
</dbReference>
<accession>A0A0B2BRR2</accession>
<dbReference type="InterPro" id="IPR011990">
    <property type="entry name" value="TPR-like_helical_dom_sf"/>
</dbReference>
<dbReference type="SUPFAM" id="SSF48452">
    <property type="entry name" value="TPR-like"/>
    <property type="match status" value="2"/>
</dbReference>
<dbReference type="InterPro" id="IPR000792">
    <property type="entry name" value="Tscrpt_reg_LuxR_C"/>
</dbReference>
<dbReference type="Proteomes" id="UP000230842">
    <property type="component" value="Unassembled WGS sequence"/>
</dbReference>
<dbReference type="InterPro" id="IPR016032">
    <property type="entry name" value="Sig_transdc_resp-reg_C-effctor"/>
</dbReference>
<dbReference type="Gene3D" id="1.25.40.10">
    <property type="entry name" value="Tetratricopeptide repeat domain"/>
    <property type="match status" value="2"/>
</dbReference>
<dbReference type="SMART" id="SM00421">
    <property type="entry name" value="HTH_LUXR"/>
    <property type="match status" value="1"/>
</dbReference>
<keyword evidence="3" id="KW-0804">Transcription</keyword>
<protein>
    <submittedName>
        <fullName evidence="5">Regulatory LuxR family protein</fullName>
    </submittedName>
</protein>
<dbReference type="PANTHER" id="PTHR44688">
    <property type="entry name" value="DNA-BINDING TRANSCRIPTIONAL ACTIVATOR DEVR_DOSR"/>
    <property type="match status" value="1"/>
</dbReference>
<dbReference type="EMBL" id="PGEZ01000001">
    <property type="protein sequence ID" value="PJJ56208.1"/>
    <property type="molecule type" value="Genomic_DNA"/>
</dbReference>
<evidence type="ECO:0000313" key="6">
    <source>
        <dbReference type="Proteomes" id="UP000230842"/>
    </source>
</evidence>
<gene>
    <name evidence="5" type="ORF">CLV56_0412</name>
</gene>
<dbReference type="Pfam" id="PF00196">
    <property type="entry name" value="GerE"/>
    <property type="match status" value="1"/>
</dbReference>
<dbReference type="AlphaFoldDB" id="A0A0B2BRR2"/>
<organism evidence="5 6">
    <name type="scientific">Mumia flava</name>
    <dbReference type="NCBI Taxonomy" id="1348852"/>
    <lineage>
        <taxon>Bacteria</taxon>
        <taxon>Bacillati</taxon>
        <taxon>Actinomycetota</taxon>
        <taxon>Actinomycetes</taxon>
        <taxon>Propionibacteriales</taxon>
        <taxon>Nocardioidaceae</taxon>
        <taxon>Mumia</taxon>
    </lineage>
</organism>
<evidence type="ECO:0000259" key="4">
    <source>
        <dbReference type="PROSITE" id="PS50043"/>
    </source>
</evidence>
<dbReference type="PROSITE" id="PS50043">
    <property type="entry name" value="HTH_LUXR_2"/>
    <property type="match status" value="1"/>
</dbReference>
<keyword evidence="2" id="KW-0238">DNA-binding</keyword>
<feature type="domain" description="HTH luxR-type" evidence="4">
    <location>
        <begin position="475"/>
        <end position="540"/>
    </location>
</feature>
<evidence type="ECO:0000256" key="3">
    <source>
        <dbReference type="ARBA" id="ARBA00023163"/>
    </source>
</evidence>
<sequence>MGIVEQLHRARQAYQQGDWATAGTALSAVPDEQMDADDLQRVATTAFMLGRTSRSAEAFQRAFDAAAAAGDVDRALRCGSLAARVYVTSGEPTVAAGCLARARRLADEQDEPLAGHGYLMLHDVDRRRRHGDVEGAYEAALDVAHLANRFHDSVLFALSLAMQGRLLIRLSRIREGVDLLDEAMVYLGSGEVDLIFAGEVYCMLVEGCQEVTDLARAAAWTAQLSAWCDRQPGLVMFTGQSAVHRAQIMRLRGAYDDASAELDVAEHRYRAVGNVDAVAAVHRERGDLHRIRGDLAAARGCYRLARELGLDPQPGAALLIRDEGDDQAAAAAVRRAVGQDPDPLAQARLLPTAVEVLIGADALDEAAEAAARLTQLVDDFGCDGLAASSAWADAQVAWARGDPSAALQAGRQAQRSWAALGAVYESAMAQALCAVAVHALGDVDSGREELAQACANLTAIGALPAAARARALLEPPPRPDGLTAREVEVLALVAEGLGNAEIADRLVLSDRTVARHLSNIFAKIDVGSRTAAAAYAYEHRLVTRG</sequence>
<dbReference type="OrthoDB" id="27092at2"/>
<name>A0A0B2BRR2_9ACTN</name>
<dbReference type="CDD" id="cd06170">
    <property type="entry name" value="LuxR_C_like"/>
    <property type="match status" value="1"/>
</dbReference>
<dbReference type="GO" id="GO:0006355">
    <property type="term" value="P:regulation of DNA-templated transcription"/>
    <property type="evidence" value="ECO:0007669"/>
    <property type="project" value="InterPro"/>
</dbReference>
<dbReference type="SUPFAM" id="SSF46894">
    <property type="entry name" value="C-terminal effector domain of the bipartite response regulators"/>
    <property type="match status" value="1"/>
</dbReference>
<dbReference type="PRINTS" id="PR00038">
    <property type="entry name" value="HTHLUXR"/>
</dbReference>